<protein>
    <submittedName>
        <fullName evidence="1">Uncharacterized protein</fullName>
    </submittedName>
</protein>
<evidence type="ECO:0000313" key="1">
    <source>
        <dbReference type="EMBL" id="KKL12821.1"/>
    </source>
</evidence>
<gene>
    <name evidence="1" type="ORF">LCGC14_2531920</name>
</gene>
<accession>A0A0F9D4U2</accession>
<reference evidence="1" key="1">
    <citation type="journal article" date="2015" name="Nature">
        <title>Complex archaea that bridge the gap between prokaryotes and eukaryotes.</title>
        <authorList>
            <person name="Spang A."/>
            <person name="Saw J.H."/>
            <person name="Jorgensen S.L."/>
            <person name="Zaremba-Niedzwiedzka K."/>
            <person name="Martijn J."/>
            <person name="Lind A.E."/>
            <person name="van Eijk R."/>
            <person name="Schleper C."/>
            <person name="Guy L."/>
            <person name="Ettema T.J."/>
        </authorList>
    </citation>
    <scope>NUCLEOTIDE SEQUENCE</scope>
</reference>
<name>A0A0F9D4U2_9ZZZZ</name>
<feature type="non-terminal residue" evidence="1">
    <location>
        <position position="1"/>
    </location>
</feature>
<dbReference type="AlphaFoldDB" id="A0A0F9D4U2"/>
<organism evidence="1">
    <name type="scientific">marine sediment metagenome</name>
    <dbReference type="NCBI Taxonomy" id="412755"/>
    <lineage>
        <taxon>unclassified sequences</taxon>
        <taxon>metagenomes</taxon>
        <taxon>ecological metagenomes</taxon>
    </lineage>
</organism>
<dbReference type="EMBL" id="LAZR01041109">
    <property type="protein sequence ID" value="KKL12821.1"/>
    <property type="molecule type" value="Genomic_DNA"/>
</dbReference>
<comment type="caution">
    <text evidence="1">The sequence shown here is derived from an EMBL/GenBank/DDBJ whole genome shotgun (WGS) entry which is preliminary data.</text>
</comment>
<proteinExistence type="predicted"/>
<sequence>PYSIDTGQTRADGKKIIHRITNFSVRSFEFGGDTKKELTSRITANLQKAKLEGLIPMDTTLTADYLIAIERPTKLDYNPATVATTGMYGNAKVYIKGSGFVKATGVVASPVVVGNGINPDDVDALQERVNALQKAKSEVAAAEAIDAEVVKAESASAEENATDPFKGARVV</sequence>